<protein>
    <submittedName>
        <fullName evidence="2">Uncharacterized protein</fullName>
    </submittedName>
</protein>
<sequence>MCLCSDIQHGFTQPSDNQEFVGDLEVFLTQLYTYISRNEQSMSHLPFILQKRSTSIPSTASEPSEVHQRIAKIYSKSSLGEADNDMQSLVKTIETLLQAGPRYENIAEKLALGACFSLEIWFHWEKWLTLRGPVFEQAMSYLMDKGIVGLGKEYEKLAEEIFHSLDNSLPKFEPSSKRKPSHQLGGRKKKNTNNTTKDISDNSGSGTGAEPTALDDTTELIDQLRADSPGSRAACNSESDQSRQDVTVLPLSESDPGTSTTICVRAPGAGPAPPNSIPISSHALLRADVTTSIYDSLHAESTRQMKDIRTLERNTPDSSIGATSREREIEFVYSNPDEDQMNISLKEPFRSAVMAKY</sequence>
<keyword evidence="3" id="KW-1185">Reference proteome</keyword>
<evidence type="ECO:0000256" key="1">
    <source>
        <dbReference type="SAM" id="MobiDB-lite"/>
    </source>
</evidence>
<dbReference type="Proteomes" id="UP000019487">
    <property type="component" value="Unassembled WGS sequence"/>
</dbReference>
<dbReference type="AlphaFoldDB" id="W9CH87"/>
<dbReference type="HOGENOM" id="CLU_685424_0_0_1"/>
<organism evidence="2 3">
    <name type="scientific">Sclerotinia borealis (strain F-4128)</name>
    <dbReference type="NCBI Taxonomy" id="1432307"/>
    <lineage>
        <taxon>Eukaryota</taxon>
        <taxon>Fungi</taxon>
        <taxon>Dikarya</taxon>
        <taxon>Ascomycota</taxon>
        <taxon>Pezizomycotina</taxon>
        <taxon>Leotiomycetes</taxon>
        <taxon>Helotiales</taxon>
        <taxon>Sclerotiniaceae</taxon>
        <taxon>Sclerotinia</taxon>
    </lineage>
</organism>
<proteinExistence type="predicted"/>
<feature type="region of interest" description="Disordered" evidence="1">
    <location>
        <begin position="227"/>
        <end position="258"/>
    </location>
</feature>
<evidence type="ECO:0000313" key="3">
    <source>
        <dbReference type="Proteomes" id="UP000019487"/>
    </source>
</evidence>
<feature type="compositionally biased region" description="Basic residues" evidence="1">
    <location>
        <begin position="177"/>
        <end position="191"/>
    </location>
</feature>
<evidence type="ECO:0000313" key="2">
    <source>
        <dbReference type="EMBL" id="ESZ93880.1"/>
    </source>
</evidence>
<accession>W9CH87</accession>
<name>W9CH87_SCLBF</name>
<dbReference type="OrthoDB" id="3485281at2759"/>
<comment type="caution">
    <text evidence="2">The sequence shown here is derived from an EMBL/GenBank/DDBJ whole genome shotgun (WGS) entry which is preliminary data.</text>
</comment>
<reference evidence="2 3" key="1">
    <citation type="journal article" date="2014" name="Genome Announc.">
        <title>Draft genome sequence of Sclerotinia borealis, a psychrophilic plant pathogenic fungus.</title>
        <authorList>
            <person name="Mardanov A.V."/>
            <person name="Beletsky A.V."/>
            <person name="Kadnikov V.V."/>
            <person name="Ignatov A.N."/>
            <person name="Ravin N.V."/>
        </authorList>
    </citation>
    <scope>NUCLEOTIDE SEQUENCE [LARGE SCALE GENOMIC DNA]</scope>
    <source>
        <strain evidence="3">F-4157</strain>
    </source>
</reference>
<dbReference type="EMBL" id="AYSA01000282">
    <property type="protein sequence ID" value="ESZ93880.1"/>
    <property type="molecule type" value="Genomic_DNA"/>
</dbReference>
<feature type="region of interest" description="Disordered" evidence="1">
    <location>
        <begin position="169"/>
        <end position="215"/>
    </location>
</feature>
<gene>
    <name evidence="2" type="ORF">SBOR_5738</name>
</gene>